<proteinExistence type="predicted"/>
<evidence type="ECO:0000256" key="13">
    <source>
        <dbReference type="SAM" id="Phobius"/>
    </source>
</evidence>
<keyword evidence="7 13" id="KW-1133">Transmembrane helix</keyword>
<dbReference type="PROSITE" id="PS00010">
    <property type="entry name" value="ASX_HYDROXYL"/>
    <property type="match status" value="6"/>
</dbReference>
<keyword evidence="5" id="KW-0732">Signal</keyword>
<evidence type="ECO:0000256" key="6">
    <source>
        <dbReference type="ARBA" id="ARBA00022737"/>
    </source>
</evidence>
<evidence type="ECO:0000256" key="5">
    <source>
        <dbReference type="ARBA" id="ARBA00022729"/>
    </source>
</evidence>
<dbReference type="Pfam" id="PF14670">
    <property type="entry name" value="FXa_inhibition"/>
    <property type="match status" value="1"/>
</dbReference>
<comment type="caution">
    <text evidence="17">The sequence shown here is derived from an EMBL/GenBank/DDBJ whole genome shotgun (WGS) entry which is preliminary data.</text>
</comment>
<dbReference type="FunFam" id="2.10.25.10:FF:000009">
    <property type="entry name" value="Low-density lipoprotein receptor isoform 1"/>
    <property type="match status" value="2"/>
</dbReference>
<keyword evidence="8 13" id="KW-0472">Membrane</keyword>
<dbReference type="CDD" id="cd00054">
    <property type="entry name" value="EGF_CA"/>
    <property type="match status" value="5"/>
</dbReference>
<feature type="domain" description="EGF-like" evidence="14">
    <location>
        <begin position="966"/>
        <end position="1004"/>
    </location>
</feature>
<dbReference type="PROSITE" id="PS01186">
    <property type="entry name" value="EGF_2"/>
    <property type="match status" value="10"/>
</dbReference>
<dbReference type="FunFam" id="2.10.25.10:FF:000005">
    <property type="entry name" value="Fibrillin 2"/>
    <property type="match status" value="1"/>
</dbReference>
<dbReference type="InterPro" id="IPR000152">
    <property type="entry name" value="EGF-type_Asp/Asn_hydroxyl_site"/>
</dbReference>
<accession>A0ABD3TJA8</accession>
<dbReference type="InterPro" id="IPR026823">
    <property type="entry name" value="cEGF"/>
</dbReference>
<dbReference type="PROSITE" id="PS50856">
    <property type="entry name" value="AMOP"/>
    <property type="match status" value="1"/>
</dbReference>
<dbReference type="SUPFAM" id="SSF57184">
    <property type="entry name" value="Growth factor receptor domain"/>
    <property type="match status" value="5"/>
</dbReference>
<reference evidence="17 18" key="1">
    <citation type="submission" date="2024-11" db="EMBL/GenBank/DDBJ databases">
        <title>Chromosome-level genome assembly of the freshwater bivalve Anodonta woodiana.</title>
        <authorList>
            <person name="Chen X."/>
        </authorList>
    </citation>
    <scope>NUCLEOTIDE SEQUENCE [LARGE SCALE GENOMIC DNA]</scope>
    <source>
        <strain evidence="17">MN2024</strain>
        <tissue evidence="17">Gills</tissue>
    </source>
</reference>
<keyword evidence="3" id="KW-0254">Endocytosis</keyword>
<dbReference type="FunFam" id="2.10.25.10:FF:000122">
    <property type="entry name" value="Protein crumbs homolog 2"/>
    <property type="match status" value="1"/>
</dbReference>
<dbReference type="InterPro" id="IPR003886">
    <property type="entry name" value="NIDO_dom"/>
</dbReference>
<dbReference type="SMART" id="SM00181">
    <property type="entry name" value="EGF"/>
    <property type="match status" value="20"/>
</dbReference>
<feature type="domain" description="EGF-like" evidence="14">
    <location>
        <begin position="1048"/>
        <end position="1089"/>
    </location>
</feature>
<dbReference type="InterPro" id="IPR005533">
    <property type="entry name" value="AMOP_dom"/>
</dbReference>
<dbReference type="PROSITE" id="PS00022">
    <property type="entry name" value="EGF_1"/>
    <property type="match status" value="2"/>
</dbReference>
<protein>
    <recommendedName>
        <fullName evidence="19">Mucin-like protein</fullName>
    </recommendedName>
</protein>
<evidence type="ECO:0000313" key="17">
    <source>
        <dbReference type="EMBL" id="KAL3836485.1"/>
    </source>
</evidence>
<sequence>YGISTFDLTLTNVDDACSSAVTSSLPVPIYGVLYTQMHICSNGIVSFNELVTTPTPPRSNHDLQQHSYLAPYFTDLHIQEIVSSREAVIYYHAYDVIMNYTLNANENVMKVRDFVRSTERDQSSFSPTFLLVVTWDKVRPYPASSRQSEHVSFQLVLVTDGLNTFAFYIYFKDLMRLEYNEIFIGYSFKEPRIVKRDLNSFMSTAWTIDKYVESNGRRGVLYYRLTPPGYHVSNDQHVCLSWWSENIDKKQKYETKNNDMPPCPCSLNWLWWDSSYGNNYFLDSDTYCSVVRPRWSYTQYGKTCCYDWRTGQYLQTAPRAGGFQEYHKILYSKQHQAIDARMKEYCCQKTNLCHLYYQLRPVSKCYNVFPFFFASFWGDPHIETLDKRKFTFNGWGEYTLVSLETTVDTFYLQSRTARAEKANRNLTDATIFSAFAAKDNHGVSVHVELNENKNGLVIYAKSNESTNTSFDDYTRDFADTAKHFEVVNEYLYLTRDTASNTFTAVFSSGISFNVSVGVGMLSVSVVLPTKFKKLPKGLLGNFDDDPNNDFMFPNGTCLPSSSSERDIFKYGQSWEVEANKTVLRYPLGKNHFDFHHRDFVPKFLDEEDRVKVARAEQKCGKENQECIYDLVFTESEAVANNTRTVEKRTSSGQTELKNMIPTIFGNRTLHVKVGDPVSLSINGSDDGAFTYKLLENTAKARIVQNTDRSGNISFVLTDTNPVTLGVVAEDDSGLQSPALVLNIWLCSGCSGHGSCIYTQERADTRATPNFKYAACKCDMYWEGSECESDFNGCASTPCSPLRTCTDNPANIHEKLQRAYNCSSCPSGYTDGKNDSSKCEDINECLTSSHGCSQHCNNAEGSYYCTCNSGFILGQNNKSCEDINECREGISDCDQICNNTYGGFNCTCQSNYLYNVSTRACVQGHQTDACIRTNCSQAHGCAMDKNGNATCFCRAGYRLKDNNVCEDLNECEQHVCSQKCDNVPGSFKCSCLPGYALGPDKTSCLVCPYPFYGNNCLEVCNCGRGVLRCDPIRGCVCMPGWNGLSCDNDIDECKQNQSICGDPLKNCSNVIGTYTCSCISGYEAVNDTCRGYTCGCPSGYNINKHNNSKCSDIDECIADQSGCEQVCDNTPGRFACSCYLGYELRDDRKSCRLVEDRSINFGNLQCNQLLIVDVNDHTAICGCNKGFKLGSNNQTCLDVNECTEQNGTLNTCSEKNNCRNTNGSYVCTCHAGYQLDKDGRTCIECDHFHYGINCTDECKCGIGAETCDRVTGCVCKSGWTGEKCDIDEDECGTNGICPSINIYCLNTPGSYQCLCKDGYQKNLTGSCTDIDECHNANVKICAQVCQNTIGSYICSCYAGFVQNGTECNDIDECKGVNECSQICSNTEGNYKCSCKDGFRLNTEDRRSCLPADQCDSNSLRHCQTQGALCVFRNMSAECYCEKGYQNSSHGCIDINECNHSLCSDICSNTNGSYSCSCYKGKELAADGLTCMKCKEGRYGDNCTDRCSCSITNTNSCNPENGSCSCKTGWTGSKCQEDVPECNNTDLICPENSNCLELPGTYLCQCNIGYIKISNGTCSDIDECGSHPCQNGGNCTNTNGSYTCKCPEGWEGANCTIVDDPCIKGIHNCTQVCNHANKGYNCSCFSDYKGNNCEARPVYTVSITFIFDFNLKSDNLDNNNTYAKYRSDVYKTISEHFNGKLGNNSVSIEIITLTIGSLKAKFRAKTPDTEMDKTLILQKVLQAYDAEFVINKERVKIKSIQSNNQTINKDPCQAAVALNQGCESGYECIIEENSRVCRPPIKDNISLIVGLGVGIPLGILFVLVVIGLVVYRKKANKRRFSDSSSYNESLMFLLTNNCLNIPGASDDQENQQRRATFSWDFISEFINPDEAVGF</sequence>
<dbReference type="FunFam" id="2.10.25.10:FF:000240">
    <property type="entry name" value="Vitamin K-dependent protein S"/>
    <property type="match status" value="2"/>
</dbReference>
<dbReference type="Proteomes" id="UP001634394">
    <property type="component" value="Unassembled WGS sequence"/>
</dbReference>
<evidence type="ECO:0000259" key="15">
    <source>
        <dbReference type="PROSITE" id="PS50856"/>
    </source>
</evidence>
<evidence type="ECO:0000256" key="12">
    <source>
        <dbReference type="PROSITE-ProRule" id="PRU00076"/>
    </source>
</evidence>
<dbReference type="InterPro" id="IPR049883">
    <property type="entry name" value="NOTCH1_EGF-like"/>
</dbReference>
<dbReference type="PROSITE" id="PS50026">
    <property type="entry name" value="EGF_3"/>
    <property type="match status" value="4"/>
</dbReference>
<evidence type="ECO:0000256" key="3">
    <source>
        <dbReference type="ARBA" id="ARBA00022583"/>
    </source>
</evidence>
<evidence type="ECO:0000256" key="2">
    <source>
        <dbReference type="ARBA" id="ARBA00022536"/>
    </source>
</evidence>
<evidence type="ECO:0000256" key="7">
    <source>
        <dbReference type="ARBA" id="ARBA00022989"/>
    </source>
</evidence>
<comment type="caution">
    <text evidence="12">Lacks conserved residue(s) required for the propagation of feature annotation.</text>
</comment>
<feature type="disulfide bond" evidence="12">
    <location>
        <begin position="1604"/>
        <end position="1613"/>
    </location>
</feature>
<dbReference type="PROSITE" id="PS01187">
    <property type="entry name" value="EGF_CA"/>
    <property type="match status" value="5"/>
</dbReference>
<feature type="domain" description="AMOP" evidence="15">
    <location>
        <begin position="231"/>
        <end position="360"/>
    </location>
</feature>
<keyword evidence="18" id="KW-1185">Reference proteome</keyword>
<dbReference type="PANTHER" id="PTHR24039">
    <property type="entry name" value="FIBRILLIN-RELATED"/>
    <property type="match status" value="1"/>
</dbReference>
<dbReference type="InterPro" id="IPR000742">
    <property type="entry name" value="EGF"/>
</dbReference>
<evidence type="ECO:0000256" key="8">
    <source>
        <dbReference type="ARBA" id="ARBA00023136"/>
    </source>
</evidence>
<feature type="domain" description="EGF-like" evidence="14">
    <location>
        <begin position="1197"/>
        <end position="1242"/>
    </location>
</feature>
<keyword evidence="10" id="KW-0675">Receptor</keyword>
<evidence type="ECO:0000259" key="16">
    <source>
        <dbReference type="PROSITE" id="PS51233"/>
    </source>
</evidence>
<dbReference type="Pfam" id="PF12662">
    <property type="entry name" value="cEGF"/>
    <property type="match status" value="2"/>
</dbReference>
<feature type="domain" description="EGF-like" evidence="14">
    <location>
        <begin position="1578"/>
        <end position="1614"/>
    </location>
</feature>
<feature type="non-terminal residue" evidence="17">
    <location>
        <position position="1"/>
    </location>
</feature>
<evidence type="ECO:0000256" key="10">
    <source>
        <dbReference type="ARBA" id="ARBA00023170"/>
    </source>
</evidence>
<keyword evidence="11" id="KW-0325">Glycoprotein</keyword>
<feature type="domain" description="VWFD" evidence="16">
    <location>
        <begin position="372"/>
        <end position="582"/>
    </location>
</feature>
<gene>
    <name evidence="17" type="ORF">ACJMK2_021917</name>
</gene>
<evidence type="ECO:0008006" key="19">
    <source>
        <dbReference type="Google" id="ProtNLM"/>
    </source>
</evidence>
<evidence type="ECO:0000256" key="1">
    <source>
        <dbReference type="ARBA" id="ARBA00004479"/>
    </source>
</evidence>
<dbReference type="InterPro" id="IPR018097">
    <property type="entry name" value="EGF_Ca-bd_CS"/>
</dbReference>
<name>A0ABD3TJA8_SINWO</name>
<feature type="transmembrane region" description="Helical" evidence="13">
    <location>
        <begin position="1803"/>
        <end position="1829"/>
    </location>
</feature>
<dbReference type="GO" id="GO:0016020">
    <property type="term" value="C:membrane"/>
    <property type="evidence" value="ECO:0007669"/>
    <property type="project" value="UniProtKB-SubCell"/>
</dbReference>
<comment type="subcellular location">
    <subcellularLocation>
        <location evidence="1">Membrane</location>
        <topology evidence="1">Single-pass type I membrane protein</topology>
    </subcellularLocation>
</comment>
<dbReference type="Pfam" id="PF06119">
    <property type="entry name" value="NIDO"/>
    <property type="match status" value="1"/>
</dbReference>
<dbReference type="InterPro" id="IPR009030">
    <property type="entry name" value="Growth_fac_rcpt_cys_sf"/>
</dbReference>
<evidence type="ECO:0000256" key="4">
    <source>
        <dbReference type="ARBA" id="ARBA00022692"/>
    </source>
</evidence>
<dbReference type="SUPFAM" id="SSF57196">
    <property type="entry name" value="EGF/Laminin"/>
    <property type="match status" value="2"/>
</dbReference>
<dbReference type="SMART" id="SM00179">
    <property type="entry name" value="EGF_CA"/>
    <property type="match status" value="14"/>
</dbReference>
<evidence type="ECO:0000259" key="14">
    <source>
        <dbReference type="PROSITE" id="PS50026"/>
    </source>
</evidence>
<dbReference type="InterPro" id="IPR001881">
    <property type="entry name" value="EGF-like_Ca-bd_dom"/>
</dbReference>
<evidence type="ECO:0000256" key="11">
    <source>
        <dbReference type="ARBA" id="ARBA00023180"/>
    </source>
</evidence>
<keyword evidence="2 12" id="KW-0245">EGF-like domain</keyword>
<keyword evidence="9 12" id="KW-1015">Disulfide bond</keyword>
<dbReference type="InterPro" id="IPR001846">
    <property type="entry name" value="VWF_type-D"/>
</dbReference>
<organism evidence="17 18">
    <name type="scientific">Sinanodonta woodiana</name>
    <name type="common">Chinese pond mussel</name>
    <name type="synonym">Anodonta woodiana</name>
    <dbReference type="NCBI Taxonomy" id="1069815"/>
    <lineage>
        <taxon>Eukaryota</taxon>
        <taxon>Metazoa</taxon>
        <taxon>Spiralia</taxon>
        <taxon>Lophotrochozoa</taxon>
        <taxon>Mollusca</taxon>
        <taxon>Bivalvia</taxon>
        <taxon>Autobranchia</taxon>
        <taxon>Heteroconchia</taxon>
        <taxon>Palaeoheterodonta</taxon>
        <taxon>Unionida</taxon>
        <taxon>Unionoidea</taxon>
        <taxon>Unionidae</taxon>
        <taxon>Unioninae</taxon>
        <taxon>Sinanodonta</taxon>
    </lineage>
</organism>
<dbReference type="Pfam" id="PF07645">
    <property type="entry name" value="EGF_CA"/>
    <property type="match status" value="8"/>
</dbReference>
<dbReference type="Gene3D" id="2.10.25.10">
    <property type="entry name" value="Laminin"/>
    <property type="match status" value="14"/>
</dbReference>
<keyword evidence="4 13" id="KW-0812">Transmembrane</keyword>
<evidence type="ECO:0000313" key="18">
    <source>
        <dbReference type="Proteomes" id="UP001634394"/>
    </source>
</evidence>
<dbReference type="GO" id="GO:0006897">
    <property type="term" value="P:endocytosis"/>
    <property type="evidence" value="ECO:0007669"/>
    <property type="project" value="UniProtKB-KW"/>
</dbReference>
<dbReference type="PANTHER" id="PTHR24039:SF58">
    <property type="entry name" value="EGF-LIKE DOMAIN-CONTAINING PROTEIN"/>
    <property type="match status" value="1"/>
</dbReference>
<keyword evidence="6" id="KW-0677">Repeat</keyword>
<dbReference type="PROSITE" id="PS51233">
    <property type="entry name" value="VWFD"/>
    <property type="match status" value="1"/>
</dbReference>
<dbReference type="EMBL" id="JBJQND010000018">
    <property type="protein sequence ID" value="KAL3836485.1"/>
    <property type="molecule type" value="Genomic_DNA"/>
</dbReference>
<evidence type="ECO:0000256" key="9">
    <source>
        <dbReference type="ARBA" id="ARBA00023157"/>
    </source>
</evidence>